<protein>
    <recommendedName>
        <fullName evidence="7">TauD/TfdA-like domain-containing protein</fullName>
    </recommendedName>
</protein>
<comment type="cofactor">
    <cofactor evidence="1">
        <name>Fe(2+)</name>
        <dbReference type="ChEBI" id="CHEBI:29033"/>
    </cofactor>
</comment>
<accession>Q5AT01</accession>
<evidence type="ECO:0000256" key="4">
    <source>
        <dbReference type="ARBA" id="ARBA00022964"/>
    </source>
</evidence>
<dbReference type="FunCoup" id="Q5AT01">
    <property type="interactions" value="6"/>
</dbReference>
<evidence type="ECO:0000313" key="8">
    <source>
        <dbReference type="EMBL" id="CBF78403.1"/>
    </source>
</evidence>
<dbReference type="InterPro" id="IPR042098">
    <property type="entry name" value="TauD-like_sf"/>
</dbReference>
<dbReference type="OMA" id="NSTVLWH"/>
<dbReference type="OrthoDB" id="10257314at2759"/>
<dbReference type="InterPro" id="IPR003819">
    <property type="entry name" value="TauD/TfdA-like"/>
</dbReference>
<dbReference type="InParanoid" id="Q5AT01"/>
<dbReference type="GeneID" id="2868315"/>
<keyword evidence="5" id="KW-0560">Oxidoreductase</keyword>
<dbReference type="GO" id="GO:0016706">
    <property type="term" value="F:2-oxoglutarate-dependent dioxygenase activity"/>
    <property type="evidence" value="ECO:0000318"/>
    <property type="project" value="GO_Central"/>
</dbReference>
<organism evidence="8 9">
    <name type="scientific">Emericella nidulans (strain FGSC A4 / ATCC 38163 / CBS 112.46 / NRRL 194 / M139)</name>
    <name type="common">Aspergillus nidulans</name>
    <dbReference type="NCBI Taxonomy" id="227321"/>
    <lineage>
        <taxon>Eukaryota</taxon>
        <taxon>Fungi</taxon>
        <taxon>Dikarya</taxon>
        <taxon>Ascomycota</taxon>
        <taxon>Pezizomycotina</taxon>
        <taxon>Eurotiomycetes</taxon>
        <taxon>Eurotiomycetidae</taxon>
        <taxon>Eurotiales</taxon>
        <taxon>Aspergillaceae</taxon>
        <taxon>Aspergillus</taxon>
        <taxon>Aspergillus subgen. Nidulantes</taxon>
    </lineage>
</organism>
<comment type="similarity">
    <text evidence="2">Belongs to the TfdA dioxygenase family.</text>
</comment>
<evidence type="ECO:0000256" key="3">
    <source>
        <dbReference type="ARBA" id="ARBA00022723"/>
    </source>
</evidence>
<dbReference type="Pfam" id="PF02668">
    <property type="entry name" value="TauD"/>
    <property type="match status" value="1"/>
</dbReference>
<feature type="domain" description="TauD/TfdA-like" evidence="7">
    <location>
        <begin position="77"/>
        <end position="327"/>
    </location>
</feature>
<evidence type="ECO:0000256" key="2">
    <source>
        <dbReference type="ARBA" id="ARBA00005896"/>
    </source>
</evidence>
<dbReference type="Gene3D" id="3.60.130.10">
    <property type="entry name" value="Clavaminate synthase-like"/>
    <property type="match status" value="1"/>
</dbReference>
<evidence type="ECO:0000313" key="9">
    <source>
        <dbReference type="Proteomes" id="UP000000560"/>
    </source>
</evidence>
<dbReference type="KEGG" id="ani:ANIA_08579"/>
<reference evidence="9" key="1">
    <citation type="journal article" date="2005" name="Nature">
        <title>Sequencing of Aspergillus nidulans and comparative analysis with A. fumigatus and A. oryzae.</title>
        <authorList>
            <person name="Galagan J.E."/>
            <person name="Calvo S.E."/>
            <person name="Cuomo C."/>
            <person name="Ma L.J."/>
            <person name="Wortman J.R."/>
            <person name="Batzoglou S."/>
            <person name="Lee S.I."/>
            <person name="Basturkmen M."/>
            <person name="Spevak C.C."/>
            <person name="Clutterbuck J."/>
            <person name="Kapitonov V."/>
            <person name="Jurka J."/>
            <person name="Scazzocchio C."/>
            <person name="Farman M."/>
            <person name="Butler J."/>
            <person name="Purcell S."/>
            <person name="Harris S."/>
            <person name="Braus G.H."/>
            <person name="Draht O."/>
            <person name="Busch S."/>
            <person name="D'Enfert C."/>
            <person name="Bouchier C."/>
            <person name="Goldman G.H."/>
            <person name="Bell-Pedersen D."/>
            <person name="Griffiths-Jones S."/>
            <person name="Doonan J.H."/>
            <person name="Yu J."/>
            <person name="Vienken K."/>
            <person name="Pain A."/>
            <person name="Freitag M."/>
            <person name="Selker E.U."/>
            <person name="Archer D.B."/>
            <person name="Penalva M.A."/>
            <person name="Oakley B.R."/>
            <person name="Momany M."/>
            <person name="Tanaka T."/>
            <person name="Kumagai T."/>
            <person name="Asai K."/>
            <person name="Machida M."/>
            <person name="Nierman W.C."/>
            <person name="Denning D.W."/>
            <person name="Caddick M."/>
            <person name="Hynes M."/>
            <person name="Paoletti M."/>
            <person name="Fischer R."/>
            <person name="Miller B."/>
            <person name="Dyer P."/>
            <person name="Sachs M.S."/>
            <person name="Osmani S.A."/>
            <person name="Birren B.W."/>
        </authorList>
    </citation>
    <scope>NUCLEOTIDE SEQUENCE [LARGE SCALE GENOMIC DNA]</scope>
    <source>
        <strain evidence="9">FGSC A4 / ATCC 38163 / CBS 112.46 / NRRL 194 / M139</strain>
    </source>
</reference>
<evidence type="ECO:0000256" key="1">
    <source>
        <dbReference type="ARBA" id="ARBA00001954"/>
    </source>
</evidence>
<dbReference type="Proteomes" id="UP000000560">
    <property type="component" value="Chromosome III"/>
</dbReference>
<dbReference type="eggNOG" id="ENOG502QT05">
    <property type="taxonomic scope" value="Eukaryota"/>
</dbReference>
<dbReference type="InterPro" id="IPR051323">
    <property type="entry name" value="AtsK-like"/>
</dbReference>
<keyword evidence="4" id="KW-0223">Dioxygenase</keyword>
<evidence type="ECO:0000256" key="5">
    <source>
        <dbReference type="ARBA" id="ARBA00023002"/>
    </source>
</evidence>
<evidence type="ECO:0000256" key="6">
    <source>
        <dbReference type="ARBA" id="ARBA00023004"/>
    </source>
</evidence>
<accession>C8VAJ6</accession>
<evidence type="ECO:0000259" key="7">
    <source>
        <dbReference type="Pfam" id="PF02668"/>
    </source>
</evidence>
<dbReference type="FunFam" id="3.60.130.10:FF:000003">
    <property type="entry name" value="Alpha-ketoglutarate-dependent taurine dioxygenase"/>
    <property type="match status" value="1"/>
</dbReference>
<dbReference type="GO" id="GO:0046872">
    <property type="term" value="F:metal ion binding"/>
    <property type="evidence" value="ECO:0007669"/>
    <property type="project" value="UniProtKB-KW"/>
</dbReference>
<name>Q5AT01_EMENI</name>
<proteinExistence type="inferred from homology"/>
<dbReference type="PANTHER" id="PTHR30468:SF28">
    <property type="entry name" value="ALPHA-KETOGLUTARATE-DEPENDENT TAURINE DIOXYGENASE (AFU_ORTHOLOGUE AFUA_8G02210)-RELATED"/>
    <property type="match status" value="1"/>
</dbReference>
<dbReference type="GO" id="GO:0005737">
    <property type="term" value="C:cytoplasm"/>
    <property type="evidence" value="ECO:0000318"/>
    <property type="project" value="GO_Central"/>
</dbReference>
<reference evidence="9" key="2">
    <citation type="journal article" date="2009" name="Fungal Genet. Biol.">
        <title>The 2008 update of the Aspergillus nidulans genome annotation: a community effort.</title>
        <authorList>
            <person name="Wortman J.R."/>
            <person name="Gilsenan J.M."/>
            <person name="Joardar V."/>
            <person name="Deegan J."/>
            <person name="Clutterbuck J."/>
            <person name="Andersen M.R."/>
            <person name="Archer D."/>
            <person name="Bencina M."/>
            <person name="Braus G."/>
            <person name="Coutinho P."/>
            <person name="von Dohren H."/>
            <person name="Doonan J."/>
            <person name="Driessen A.J."/>
            <person name="Durek P."/>
            <person name="Espeso E."/>
            <person name="Fekete E."/>
            <person name="Flipphi M."/>
            <person name="Estrada C.G."/>
            <person name="Geysens S."/>
            <person name="Goldman G."/>
            <person name="de Groot P.W."/>
            <person name="Hansen K."/>
            <person name="Harris S.D."/>
            <person name="Heinekamp T."/>
            <person name="Helmstaedt K."/>
            <person name="Henrissat B."/>
            <person name="Hofmann G."/>
            <person name="Homan T."/>
            <person name="Horio T."/>
            <person name="Horiuchi H."/>
            <person name="James S."/>
            <person name="Jones M."/>
            <person name="Karaffa L."/>
            <person name="Karanyi Z."/>
            <person name="Kato M."/>
            <person name="Keller N."/>
            <person name="Kelly D.E."/>
            <person name="Kiel J.A."/>
            <person name="Kim J.M."/>
            <person name="van der Klei I.J."/>
            <person name="Klis F.M."/>
            <person name="Kovalchuk A."/>
            <person name="Krasevec N."/>
            <person name="Kubicek C.P."/>
            <person name="Liu B."/>
            <person name="Maccabe A."/>
            <person name="Meyer V."/>
            <person name="Mirabito P."/>
            <person name="Miskei M."/>
            <person name="Mos M."/>
            <person name="Mullins J."/>
            <person name="Nelson D.R."/>
            <person name="Nielsen J."/>
            <person name="Oakley B.R."/>
            <person name="Osmani S.A."/>
            <person name="Pakula T."/>
            <person name="Paszewski A."/>
            <person name="Paulsen I."/>
            <person name="Pilsyk S."/>
            <person name="Pocsi I."/>
            <person name="Punt P.J."/>
            <person name="Ram A.F."/>
            <person name="Ren Q."/>
            <person name="Robellet X."/>
            <person name="Robson G."/>
            <person name="Seiboth B."/>
            <person name="van Solingen P."/>
            <person name="Specht T."/>
            <person name="Sun J."/>
            <person name="Taheri-Talesh N."/>
            <person name="Takeshita N."/>
            <person name="Ussery D."/>
            <person name="vanKuyk P.A."/>
            <person name="Visser H."/>
            <person name="van de Vondervoort P.J."/>
            <person name="de Vries R.P."/>
            <person name="Walton J."/>
            <person name="Xiang X."/>
            <person name="Xiong Y."/>
            <person name="Zeng A.P."/>
            <person name="Brandt B.W."/>
            <person name="Cornell M.J."/>
            <person name="van den Hondel C.A."/>
            <person name="Visser J."/>
            <person name="Oliver S.G."/>
            <person name="Turner G."/>
        </authorList>
    </citation>
    <scope>GENOME REANNOTATION</scope>
    <source>
        <strain evidence="9">FGSC A4 / ATCC 38163 / CBS 112.46 / NRRL 194 / M139</strain>
    </source>
</reference>
<gene>
    <name evidence="8" type="ORF">ANIA_08579</name>
</gene>
<dbReference type="PANTHER" id="PTHR30468">
    <property type="entry name" value="ALPHA-KETOGLUTARATE-DEPENDENT SULFONATE DIOXYGENASE"/>
    <property type="match status" value="1"/>
</dbReference>
<dbReference type="HOGENOM" id="CLU_036005_0_0_1"/>
<dbReference type="RefSeq" id="XP_681848.1">
    <property type="nucleotide sequence ID" value="XM_676756.1"/>
</dbReference>
<dbReference type="EMBL" id="BN001303">
    <property type="protein sequence ID" value="CBF78403.1"/>
    <property type="molecule type" value="Genomic_DNA"/>
</dbReference>
<dbReference type="SUPFAM" id="SSF51197">
    <property type="entry name" value="Clavaminate synthase-like"/>
    <property type="match status" value="1"/>
</dbReference>
<sequence length="429" mass="47722">MAVQTERDGQVSNEEVRPKIIRAIDEEDSPTDAKYPHYLPVWDHADNLPPLEPFTHHDPGKNADPSLKDLLIPGVTVKRLTPTTGSEITGIQLSSLTDKAKDQLALFAAQRKVLVFRDQDFADLPIDQAVAFGGYFGRHHVHTTAGVPEGYPEVHVVYMMDTKNGDFATFLAGKNSTVLWHSDVTYDEQPPGMTILYALELPEVGGDTAFANQVEAYKRLSPALRERLHGLKGVHDGVSQAEPYYRAGRLVRREPVIVEHPLVRTHPVTGEKALFVNALTTRIVGMKKEESDMLLGFLMNHIGHCLEHQVRVRWEPKTVVIWDNRTVSLRTLRSSTGELVSVGTWHASLPRLSVHLRRPTMADYGGTLCFFKILRRYNTHRNFQTLRVMVGLQFRDSLGLAAGKVPGGRPAWALGLSVTPRAEASGDAA</sequence>
<keyword evidence="9" id="KW-1185">Reference proteome</keyword>
<keyword evidence="6" id="KW-0408">Iron</keyword>
<dbReference type="AlphaFoldDB" id="Q5AT01"/>
<keyword evidence="3" id="KW-0479">Metal-binding</keyword>